<feature type="transmembrane region" description="Helical" evidence="1">
    <location>
        <begin position="35"/>
        <end position="55"/>
    </location>
</feature>
<reference evidence="3" key="2">
    <citation type="submission" date="2015-03" db="EMBL/GenBank/DDBJ databases">
        <authorList>
            <person name="Gallagher L.A."/>
            <person name="Hayden H.S."/>
            <person name="Weiss E.J."/>
            <person name="Hager K.R."/>
            <person name="Ramage E."/>
            <person name="Radey M.R."/>
            <person name="Bydalek R."/>
            <person name="Manoil C."/>
            <person name="Miller S.I."/>
            <person name="Brittnacher M.J."/>
        </authorList>
    </citation>
    <scope>NUCLEOTIDE SEQUENCE [LARGE SCALE GENOMIC DNA]</scope>
    <source>
        <strain evidence="3">AB5075-UW</strain>
    </source>
</reference>
<evidence type="ECO:0000313" key="2">
    <source>
        <dbReference type="EMBL" id="AKA30006.1"/>
    </source>
</evidence>
<proteinExistence type="predicted"/>
<organism evidence="2 3">
    <name type="scientific">Acinetobacter baumannii</name>
    <dbReference type="NCBI Taxonomy" id="470"/>
    <lineage>
        <taxon>Bacteria</taxon>
        <taxon>Pseudomonadati</taxon>
        <taxon>Pseudomonadota</taxon>
        <taxon>Gammaproteobacteria</taxon>
        <taxon>Moraxellales</taxon>
        <taxon>Moraxellaceae</taxon>
        <taxon>Acinetobacter</taxon>
        <taxon>Acinetobacter calcoaceticus/baumannii complex</taxon>
    </lineage>
</organism>
<protein>
    <submittedName>
        <fullName evidence="2">Uncharacterized protein</fullName>
    </submittedName>
</protein>
<dbReference type="Proteomes" id="UP000032746">
    <property type="component" value="Chromosome"/>
</dbReference>
<dbReference type="PATRIC" id="fig|470.1314.peg.1523"/>
<reference evidence="2 3" key="1">
    <citation type="journal article" date="2015" name="J. Bacteriol.">
        <title>Resources for Genetic and Genomic Analysis of Emerging Pathogen Acinetobacter baumannii.</title>
        <authorList>
            <person name="Gallagher L.A."/>
            <person name="Ramage E."/>
            <person name="Weiss E.J."/>
            <person name="Radey M."/>
            <person name="Hayden H.S."/>
            <person name="Held K.G."/>
            <person name="Huse H.K."/>
            <person name="Zurawski D.V."/>
            <person name="Brittnacher M.J."/>
            <person name="Manoil C."/>
        </authorList>
    </citation>
    <scope>NUCLEOTIDE SEQUENCE [LARGE SCALE GENOMIC DNA]</scope>
    <source>
        <strain evidence="2 3">AB5075-UW</strain>
    </source>
</reference>
<gene>
    <name evidence="2" type="ORF">ABUW_0211</name>
</gene>
<keyword evidence="1" id="KW-0472">Membrane</keyword>
<keyword evidence="1" id="KW-0812">Transmembrane</keyword>
<evidence type="ECO:0000256" key="1">
    <source>
        <dbReference type="SAM" id="Phobius"/>
    </source>
</evidence>
<feature type="transmembrane region" description="Helical" evidence="1">
    <location>
        <begin position="6"/>
        <end position="23"/>
    </location>
</feature>
<accession>A0A0D5YE29</accession>
<keyword evidence="1" id="KW-1133">Transmembrane helix</keyword>
<name>A0A0D5YE29_ACIBA</name>
<dbReference type="AlphaFoldDB" id="A0A0D5YE29"/>
<dbReference type="EMBL" id="CP008706">
    <property type="protein sequence ID" value="AKA30006.1"/>
    <property type="molecule type" value="Genomic_DNA"/>
</dbReference>
<evidence type="ECO:0000313" key="3">
    <source>
        <dbReference type="Proteomes" id="UP000032746"/>
    </source>
</evidence>
<sequence>MSNLPSNLFQPLVIILACLIIFVSKMPQLKFRKTILFLALGSLTLICALAIFGFFN</sequence>